<dbReference type="EMBL" id="JASBWT010000005">
    <property type="protein sequence ID" value="KAJ9104532.1"/>
    <property type="molecule type" value="Genomic_DNA"/>
</dbReference>
<proteinExistence type="predicted"/>
<gene>
    <name evidence="1" type="ORF">QFC21_002028</name>
</gene>
<keyword evidence="2" id="KW-1185">Reference proteome</keyword>
<accession>A0ACC2W0A3</accession>
<sequence length="922" mass="102599">MDPTEIPSSPERLAQGQATSSTASQTPHVEDSTDRSTSIPESPYAGVNVYYSSSPELEGPAVNTATALPIDPRNLLPLSVPGTPGMSPSPSISRSASPATGFSNNAVQYDSPRGSVSFDRDSDQASRSQNGFGSATATTDATGSEFETEDDEIQTGTSLSTRMPWSRNQQFSQDRPPNGTSNWPWRTRRGTDDPLFDRPSADQKNGHTRTISNEYSPLKTHAPNASLPGRLESLTTIDSSIHSSFSYGNQIPGHSPQSTTYTQYSDYHSMPSNPNEPTSKSDQANSAIAAFSSELGKQRRGLRRLLGWIKRRVGVGASGVADLASEASQRVAETTNGTIRLPSGSLGSRRRSRKRKNAKSAGHDASWVYQLLRLVPTQPSTIILALLLLGAFAVSLTMSLKYLLNPDKAPLPWRDYCQSPYPDYFALKHPPNFNYSSGEHRIRLSMEQNLLTLPGASADLLQKINSTHPAWPFPGQEDMPYSAESSLVDTLEPVGLFIGVFTTDEGRERRMMIRQTYGTHPKSRVPGTEGVRLRFVMGRPRARYERAVKLEMDTDHAMVPDWDYSSSAASLEGEDTTRATAEDKYRSRLQRRNRASMHKGGIAVNEDMPESQGLLQDERTSSHSDVPASVDSDERVPRESTRKHPVYRGEKRPDYIVKADEDSFLVLGELERRLRVAPRKLTYWGYLVKDLFMAGECYAMSYDLAYFIGKAETFETMTRGAEDKLVARWMRMHPRREEISWVSEKCWIYDHPKAGTVYAHGYLFPATVDTVRHENITELPEDELALRGGKTWATTYSTVSKFGTRYSPPSAGMTPLQEVEALIEGSEMSLLGRSDSNSQRSKKNQPLDPQLLQEVYDRRLSRAQRFRNDPRERGGTAIVHYIKRQEWFMETALALLGPSEGGYTPTAIAASTPENRAKKYDI</sequence>
<evidence type="ECO:0000313" key="2">
    <source>
        <dbReference type="Proteomes" id="UP001227268"/>
    </source>
</evidence>
<name>A0ACC2W0A3_9TREE</name>
<protein>
    <submittedName>
        <fullName evidence="1">Uncharacterized protein</fullName>
    </submittedName>
</protein>
<comment type="caution">
    <text evidence="1">The sequence shown here is derived from an EMBL/GenBank/DDBJ whole genome shotgun (WGS) entry which is preliminary data.</text>
</comment>
<organism evidence="1 2">
    <name type="scientific">Naganishia friedmannii</name>
    <dbReference type="NCBI Taxonomy" id="89922"/>
    <lineage>
        <taxon>Eukaryota</taxon>
        <taxon>Fungi</taxon>
        <taxon>Dikarya</taxon>
        <taxon>Basidiomycota</taxon>
        <taxon>Agaricomycotina</taxon>
        <taxon>Tremellomycetes</taxon>
        <taxon>Filobasidiales</taxon>
        <taxon>Filobasidiaceae</taxon>
        <taxon>Naganishia</taxon>
    </lineage>
</organism>
<reference evidence="1" key="1">
    <citation type="submission" date="2023-04" db="EMBL/GenBank/DDBJ databases">
        <title>Draft Genome sequencing of Naganishia species isolated from polar environments using Oxford Nanopore Technology.</title>
        <authorList>
            <person name="Leo P."/>
            <person name="Venkateswaran K."/>
        </authorList>
    </citation>
    <scope>NUCLEOTIDE SEQUENCE</scope>
    <source>
        <strain evidence="1">MNA-CCFEE 5423</strain>
    </source>
</reference>
<dbReference type="Proteomes" id="UP001227268">
    <property type="component" value="Unassembled WGS sequence"/>
</dbReference>
<evidence type="ECO:0000313" key="1">
    <source>
        <dbReference type="EMBL" id="KAJ9104532.1"/>
    </source>
</evidence>